<evidence type="ECO:0000313" key="1">
    <source>
        <dbReference type="EMBL" id="VEL08278.1"/>
    </source>
</evidence>
<name>A0A448WCC4_9PLAT</name>
<keyword evidence="2" id="KW-1185">Reference proteome</keyword>
<evidence type="ECO:0000313" key="2">
    <source>
        <dbReference type="Proteomes" id="UP000784294"/>
    </source>
</evidence>
<dbReference type="Proteomes" id="UP000784294">
    <property type="component" value="Unassembled WGS sequence"/>
</dbReference>
<proteinExistence type="predicted"/>
<organism evidence="1 2">
    <name type="scientific">Protopolystoma xenopodis</name>
    <dbReference type="NCBI Taxonomy" id="117903"/>
    <lineage>
        <taxon>Eukaryota</taxon>
        <taxon>Metazoa</taxon>
        <taxon>Spiralia</taxon>
        <taxon>Lophotrochozoa</taxon>
        <taxon>Platyhelminthes</taxon>
        <taxon>Monogenea</taxon>
        <taxon>Polyopisthocotylea</taxon>
        <taxon>Polystomatidea</taxon>
        <taxon>Polystomatidae</taxon>
        <taxon>Protopolystoma</taxon>
    </lineage>
</organism>
<reference evidence="1" key="1">
    <citation type="submission" date="2018-11" db="EMBL/GenBank/DDBJ databases">
        <authorList>
            <consortium name="Pathogen Informatics"/>
        </authorList>
    </citation>
    <scope>NUCLEOTIDE SEQUENCE</scope>
</reference>
<accession>A0A448WCC4</accession>
<protein>
    <submittedName>
        <fullName evidence="1">Uncharacterized protein</fullName>
    </submittedName>
</protein>
<comment type="caution">
    <text evidence="1">The sequence shown here is derived from an EMBL/GenBank/DDBJ whole genome shotgun (WGS) entry which is preliminary data.</text>
</comment>
<sequence length="367" mass="40626">MNSCFLPPNTSNYDGQGSLEFESPCASKLYETVCQTILDHYSAHSDHKSFGFDSCGSSLKADTSSSNQFNLITEPNKFFVHALIFHKLRSQLTCLNNGLFSFCLDGNLYYYTLAHGPQDSLAILKNELHSYLDTSLLTKWLQRQDAYSQNCKRFGLNDKKKNLEVYNCNLRIAFRLSTLCDSSSFVSSWCLVDALDLANSCFGALWLAMLKPLAASTVGTLTHNREYILDSDIEIATDGSPNKKNSKDIVADDATDYGRLLGGYHPATNLTSNGHHVWCAILTDFHETLHAGILTPLYPCAGNSDQSAIYLRRLSSLSLIKVSLLPRKIHLLSPYSSISLDPCHPNCANQDVIFYAASGRLTLGQSS</sequence>
<dbReference type="EMBL" id="CAAALY010003561">
    <property type="protein sequence ID" value="VEL08278.1"/>
    <property type="molecule type" value="Genomic_DNA"/>
</dbReference>
<dbReference type="AlphaFoldDB" id="A0A448WCC4"/>
<gene>
    <name evidence="1" type="ORF">PXEA_LOCUS1718</name>
</gene>